<accession>A0ABY9RGP1</accession>
<dbReference type="PIRSF" id="PIRSF015617">
    <property type="entry name" value="Adensltrnsf_CobA"/>
    <property type="match status" value="1"/>
</dbReference>
<dbReference type="GO" id="GO:0008817">
    <property type="term" value="F:corrinoid adenosyltransferase activity"/>
    <property type="evidence" value="ECO:0007669"/>
    <property type="project" value="UniProtKB-EC"/>
</dbReference>
<dbReference type="NCBIfam" id="NF004637">
    <property type="entry name" value="PRK05986.1"/>
    <property type="match status" value="1"/>
</dbReference>
<feature type="compositionally biased region" description="Polar residues" evidence="9">
    <location>
        <begin position="7"/>
        <end position="18"/>
    </location>
</feature>
<comment type="similarity">
    <text evidence="2 8">Belongs to the Cob(I)alamin adenosyltransferase family.</text>
</comment>
<evidence type="ECO:0000313" key="11">
    <source>
        <dbReference type="EMBL" id="WMW79286.1"/>
    </source>
</evidence>
<dbReference type="PANTHER" id="PTHR46638">
    <property type="entry name" value="CORRINOID ADENOSYLTRANSFERASE"/>
    <property type="match status" value="1"/>
</dbReference>
<dbReference type="Pfam" id="PF02572">
    <property type="entry name" value="CobA_CobO_BtuR"/>
    <property type="match status" value="1"/>
</dbReference>
<evidence type="ECO:0000256" key="2">
    <source>
        <dbReference type="ARBA" id="ARBA00007487"/>
    </source>
</evidence>
<evidence type="ECO:0000256" key="8">
    <source>
        <dbReference type="PIRNR" id="PIRNR015617"/>
    </source>
</evidence>
<reference evidence="11" key="1">
    <citation type="submission" date="2023-09" db="EMBL/GenBank/DDBJ databases">
        <title>Undibacterium sp. 20NA77.5 isolated from freshwater.</title>
        <authorList>
            <person name="Le V."/>
            <person name="Ko S.-R."/>
            <person name="Ahn C.-Y."/>
            <person name="Oh H.-M."/>
        </authorList>
    </citation>
    <scope>NUCLEOTIDE SEQUENCE</scope>
    <source>
        <strain evidence="11">20NA77.5</strain>
    </source>
</reference>
<evidence type="ECO:0000313" key="12">
    <source>
        <dbReference type="Proteomes" id="UP001181355"/>
    </source>
</evidence>
<evidence type="ECO:0000256" key="3">
    <source>
        <dbReference type="ARBA" id="ARBA00012454"/>
    </source>
</evidence>
<keyword evidence="8" id="KW-0067">ATP-binding</keyword>
<sequence>MIHSEQTDQLEQNPLKSNDATDRDALNQRHTQRMQRKKALIDAKIAQAQTRRGLIIVNCGNGKGKSSSGLGMVMRALGHDKKVGIVQFIKGAMSTGEEKFLRRFPDMVSFHAMGEGYTWNTQDRERDIARAQLAWQQALVFLRDPEIALVLLDEVNIALKYHYLDVTTVLRDLRQRPPLQHVILTGRGALAEVIEAADTVSEIMEVKHAFKQGVMAQECIEW</sequence>
<proteinExistence type="inferred from homology"/>
<evidence type="ECO:0000256" key="4">
    <source>
        <dbReference type="ARBA" id="ARBA00023244"/>
    </source>
</evidence>
<protein>
    <recommendedName>
        <fullName evidence="3 8">Corrinoid adenosyltransferase</fullName>
        <ecNumber evidence="3 8">2.5.1.17</ecNumber>
    </recommendedName>
    <alternativeName>
        <fullName evidence="8">Cob(II)alamin adenosyltransferase</fullName>
    </alternativeName>
    <alternativeName>
        <fullName evidence="8">Cob(II)yrinic acid a,c-diamide adenosyltransferase</fullName>
    </alternativeName>
</protein>
<gene>
    <name evidence="11" type="primary">cobO</name>
    <name evidence="11" type="ORF">RF679_11570</name>
</gene>
<keyword evidence="8" id="KW-0547">Nucleotide-binding</keyword>
<comment type="pathway">
    <text evidence="1 8">Cofactor biosynthesis; adenosylcobalamin biosynthesis; adenosylcobalamin from cob(II)yrinate a,c-diamide: step 2/7.</text>
</comment>
<dbReference type="InterPro" id="IPR025826">
    <property type="entry name" value="Co_AT_N_dom"/>
</dbReference>
<evidence type="ECO:0000259" key="10">
    <source>
        <dbReference type="Pfam" id="PF12557"/>
    </source>
</evidence>
<dbReference type="EC" id="2.5.1.17" evidence="3 8"/>
<keyword evidence="8" id="KW-0169">Cobalamin biosynthesis</keyword>
<comment type="catalytic activity">
    <reaction evidence="7 8">
        <text>2 cob(II)alamin + reduced [electron-transfer flavoprotein] + 2 ATP = 2 adenosylcob(III)alamin + 2 triphosphate + oxidized [electron-transfer flavoprotein] + 3 H(+)</text>
        <dbReference type="Rhea" id="RHEA:28671"/>
        <dbReference type="Rhea" id="RHEA-COMP:10685"/>
        <dbReference type="Rhea" id="RHEA-COMP:10686"/>
        <dbReference type="ChEBI" id="CHEBI:15378"/>
        <dbReference type="ChEBI" id="CHEBI:16304"/>
        <dbReference type="ChEBI" id="CHEBI:18036"/>
        <dbReference type="ChEBI" id="CHEBI:18408"/>
        <dbReference type="ChEBI" id="CHEBI:30616"/>
        <dbReference type="ChEBI" id="CHEBI:57692"/>
        <dbReference type="ChEBI" id="CHEBI:58307"/>
        <dbReference type="EC" id="2.5.1.17"/>
    </reaction>
</comment>
<evidence type="ECO:0000256" key="1">
    <source>
        <dbReference type="ARBA" id="ARBA00005121"/>
    </source>
</evidence>
<dbReference type="SUPFAM" id="SSF52540">
    <property type="entry name" value="P-loop containing nucleoside triphosphate hydrolases"/>
    <property type="match status" value="1"/>
</dbReference>
<organism evidence="11 12">
    <name type="scientific">Undibacterium cyanobacteriorum</name>
    <dbReference type="NCBI Taxonomy" id="3073561"/>
    <lineage>
        <taxon>Bacteria</taxon>
        <taxon>Pseudomonadati</taxon>
        <taxon>Pseudomonadota</taxon>
        <taxon>Betaproteobacteria</taxon>
        <taxon>Burkholderiales</taxon>
        <taxon>Oxalobacteraceae</taxon>
        <taxon>Undibacterium</taxon>
    </lineage>
</organism>
<comment type="catalytic activity">
    <reaction evidence="6 8">
        <text>2 cob(II)yrinate a,c diamide + reduced [electron-transfer flavoprotein] + 2 ATP = 2 adenosylcob(III)yrinate a,c-diamide + 2 triphosphate + oxidized [electron-transfer flavoprotein] + 3 H(+)</text>
        <dbReference type="Rhea" id="RHEA:11528"/>
        <dbReference type="Rhea" id="RHEA-COMP:10685"/>
        <dbReference type="Rhea" id="RHEA-COMP:10686"/>
        <dbReference type="ChEBI" id="CHEBI:15378"/>
        <dbReference type="ChEBI" id="CHEBI:18036"/>
        <dbReference type="ChEBI" id="CHEBI:30616"/>
        <dbReference type="ChEBI" id="CHEBI:57692"/>
        <dbReference type="ChEBI" id="CHEBI:58307"/>
        <dbReference type="ChEBI" id="CHEBI:58503"/>
        <dbReference type="ChEBI" id="CHEBI:58537"/>
        <dbReference type="EC" id="2.5.1.17"/>
    </reaction>
</comment>
<dbReference type="Pfam" id="PF12557">
    <property type="entry name" value="Co_AT_N"/>
    <property type="match status" value="1"/>
</dbReference>
<evidence type="ECO:0000256" key="6">
    <source>
        <dbReference type="ARBA" id="ARBA00048555"/>
    </source>
</evidence>
<evidence type="ECO:0000256" key="9">
    <source>
        <dbReference type="SAM" id="MobiDB-lite"/>
    </source>
</evidence>
<evidence type="ECO:0000256" key="7">
    <source>
        <dbReference type="ARBA" id="ARBA00048692"/>
    </source>
</evidence>
<keyword evidence="8" id="KW-0963">Cytoplasm</keyword>
<feature type="region of interest" description="Disordered" evidence="9">
    <location>
        <begin position="1"/>
        <end position="24"/>
    </location>
</feature>
<keyword evidence="8 11" id="KW-0808">Transferase</keyword>
<keyword evidence="4 8" id="KW-0627">Porphyrin biosynthesis</keyword>
<dbReference type="InterPro" id="IPR027417">
    <property type="entry name" value="P-loop_NTPase"/>
</dbReference>
<evidence type="ECO:0000256" key="5">
    <source>
        <dbReference type="ARBA" id="ARBA00024929"/>
    </source>
</evidence>
<dbReference type="NCBIfam" id="TIGR00708">
    <property type="entry name" value="cobA"/>
    <property type="match status" value="1"/>
</dbReference>
<comment type="subcellular location">
    <subcellularLocation>
        <location evidence="8">Cytoplasm</location>
    </subcellularLocation>
</comment>
<dbReference type="PANTHER" id="PTHR46638:SF1">
    <property type="entry name" value="CORRINOID ADENOSYLTRANSFERASE"/>
    <property type="match status" value="1"/>
</dbReference>
<comment type="function">
    <text evidence="5 8">Required for both de novo synthesis of the corrin ring for the assimilation of exogenous corrinoids. Participates in the adenosylation of a variety of incomplete and complete corrinoids.</text>
</comment>
<dbReference type="Gene3D" id="3.40.50.300">
    <property type="entry name" value="P-loop containing nucleotide triphosphate hydrolases"/>
    <property type="match status" value="1"/>
</dbReference>
<dbReference type="EMBL" id="CP133720">
    <property type="protein sequence ID" value="WMW79286.1"/>
    <property type="molecule type" value="Genomic_DNA"/>
</dbReference>
<keyword evidence="12" id="KW-1185">Reference proteome</keyword>
<feature type="domain" description="Cob(I)alamin adenosyltransferase N-terminal" evidence="10">
    <location>
        <begin position="24"/>
        <end position="45"/>
    </location>
</feature>
<dbReference type="InterPro" id="IPR003724">
    <property type="entry name" value="CblAdoTrfase_CobA"/>
</dbReference>
<name>A0ABY9RGP1_9BURK</name>
<dbReference type="Proteomes" id="UP001181355">
    <property type="component" value="Chromosome"/>
</dbReference>
<dbReference type="CDD" id="cd00561">
    <property type="entry name" value="CobA_ACA"/>
    <property type="match status" value="1"/>
</dbReference>